<reference evidence="2" key="1">
    <citation type="submission" date="2020-01" db="EMBL/GenBank/DDBJ databases">
        <authorList>
            <consortium name="DOE Joint Genome Institute"/>
            <person name="Haridas S."/>
            <person name="Albert R."/>
            <person name="Binder M."/>
            <person name="Bloem J."/>
            <person name="Labutti K."/>
            <person name="Salamov A."/>
            <person name="Andreopoulos B."/>
            <person name="Baker S.E."/>
            <person name="Barry K."/>
            <person name="Bills G."/>
            <person name="Bluhm B.H."/>
            <person name="Cannon C."/>
            <person name="Castanera R."/>
            <person name="Culley D.E."/>
            <person name="Daum C."/>
            <person name="Ezra D."/>
            <person name="Gonzalez J.B."/>
            <person name="Henrissat B."/>
            <person name="Kuo A."/>
            <person name="Liang C."/>
            <person name="Lipzen A."/>
            <person name="Lutzoni F."/>
            <person name="Magnuson J."/>
            <person name="Mondo S."/>
            <person name="Nolan M."/>
            <person name="Ohm R."/>
            <person name="Pangilinan J."/>
            <person name="Park H.-J."/>
            <person name="Ramirez L."/>
            <person name="Alfaro M."/>
            <person name="Sun H."/>
            <person name="Tritt A."/>
            <person name="Yoshinaga Y."/>
            <person name="Zwiers L.-H."/>
            <person name="Turgeon B.G."/>
            <person name="Goodwin S.B."/>
            <person name="Spatafora J.W."/>
            <person name="Crous P.W."/>
            <person name="Grigoriev I.V."/>
        </authorList>
    </citation>
    <scope>NUCLEOTIDE SEQUENCE</scope>
    <source>
        <strain evidence="2">IPT5</strain>
    </source>
</reference>
<dbReference type="Proteomes" id="UP000799423">
    <property type="component" value="Unassembled WGS sequence"/>
</dbReference>
<keyword evidence="3" id="KW-1185">Reference proteome</keyword>
<evidence type="ECO:0000313" key="3">
    <source>
        <dbReference type="Proteomes" id="UP000799423"/>
    </source>
</evidence>
<name>A0A6A7BI81_9PLEO</name>
<dbReference type="EMBL" id="MU006293">
    <property type="protein sequence ID" value="KAF2854447.1"/>
    <property type="molecule type" value="Genomic_DNA"/>
</dbReference>
<gene>
    <name evidence="2" type="ORF">T440DRAFT_388163</name>
</gene>
<evidence type="ECO:0000313" key="2">
    <source>
        <dbReference type="EMBL" id="KAF2854447.1"/>
    </source>
</evidence>
<feature type="region of interest" description="Disordered" evidence="1">
    <location>
        <begin position="49"/>
        <end position="89"/>
    </location>
</feature>
<evidence type="ECO:0000256" key="1">
    <source>
        <dbReference type="SAM" id="MobiDB-lite"/>
    </source>
</evidence>
<feature type="compositionally biased region" description="Polar residues" evidence="1">
    <location>
        <begin position="74"/>
        <end position="84"/>
    </location>
</feature>
<dbReference type="OrthoDB" id="3796452at2759"/>
<accession>A0A6A7BI81</accession>
<organism evidence="2 3">
    <name type="scientific">Plenodomus tracheiphilus IPT5</name>
    <dbReference type="NCBI Taxonomy" id="1408161"/>
    <lineage>
        <taxon>Eukaryota</taxon>
        <taxon>Fungi</taxon>
        <taxon>Dikarya</taxon>
        <taxon>Ascomycota</taxon>
        <taxon>Pezizomycotina</taxon>
        <taxon>Dothideomycetes</taxon>
        <taxon>Pleosporomycetidae</taxon>
        <taxon>Pleosporales</taxon>
        <taxon>Pleosporineae</taxon>
        <taxon>Leptosphaeriaceae</taxon>
        <taxon>Plenodomus</taxon>
    </lineage>
</organism>
<dbReference type="AlphaFoldDB" id="A0A6A7BI81"/>
<feature type="region of interest" description="Disordered" evidence="1">
    <location>
        <begin position="279"/>
        <end position="305"/>
    </location>
</feature>
<protein>
    <submittedName>
        <fullName evidence="2">Uncharacterized protein</fullName>
    </submittedName>
</protein>
<sequence>MSSYLREAVLASPSILFSARPHHHLSLSDWNPVATTAMSRAWLPTFMSGRSSTAPQQAVEDDDWSDISSIGDSPTGSNSSNRPSDGSIDADTKARLLSNMPSIFSTALPPCGLHPQCAFENVNNRLRKLWLQQSHDPALRVTTIDICKIVSDELDAEDKDFPHGTLRLTKSRRPWRLEGVFKYELLWSRWFIREAEIQERLPQMNEAEVDRQDFMDRLYPIPKELRIIVKDKINKKGILSQWKAWGRVKRGLPPVTEQPDVPVTKEDMSLGGVVREALTNVNNPPPSSENEISPEPAFVTDARET</sequence>
<proteinExistence type="predicted"/>